<evidence type="ECO:0000313" key="2">
    <source>
        <dbReference type="Proteomes" id="UP000321935"/>
    </source>
</evidence>
<dbReference type="RefSeq" id="WP_146914916.1">
    <property type="nucleotide sequence ID" value="NZ_VORW01000001.1"/>
</dbReference>
<gene>
    <name evidence="1" type="ORF">ESV85_03890</name>
</gene>
<comment type="caution">
    <text evidence="1">The sequence shown here is derived from an EMBL/GenBank/DDBJ whole genome shotgun (WGS) entry which is preliminary data.</text>
</comment>
<organism evidence="1 2">
    <name type="scientific">Algoriphagus aquimarinus</name>
    <dbReference type="NCBI Taxonomy" id="237018"/>
    <lineage>
        <taxon>Bacteria</taxon>
        <taxon>Pseudomonadati</taxon>
        <taxon>Bacteroidota</taxon>
        <taxon>Cytophagia</taxon>
        <taxon>Cytophagales</taxon>
        <taxon>Cyclobacteriaceae</taxon>
        <taxon>Algoriphagus</taxon>
    </lineage>
</organism>
<name>A0A5C7B1T3_9BACT</name>
<reference evidence="1 2" key="1">
    <citation type="submission" date="2019-08" db="EMBL/GenBank/DDBJ databases">
        <title>Genomes sequence of Algoriphagus aquimarinus ACAM450.</title>
        <authorList>
            <person name="Bowman J.P."/>
        </authorList>
    </citation>
    <scope>NUCLEOTIDE SEQUENCE [LARGE SCALE GENOMIC DNA]</scope>
    <source>
        <strain evidence="1 2">ACAM 450</strain>
    </source>
</reference>
<dbReference type="Pfam" id="PF09957">
    <property type="entry name" value="VapB_antitoxin"/>
    <property type="match status" value="1"/>
</dbReference>
<dbReference type="InterPro" id="IPR019239">
    <property type="entry name" value="VapB_antitoxin"/>
</dbReference>
<evidence type="ECO:0000313" key="1">
    <source>
        <dbReference type="EMBL" id="TXE14721.1"/>
    </source>
</evidence>
<dbReference type="AlphaFoldDB" id="A0A5C7B1T3"/>
<proteinExistence type="predicted"/>
<dbReference type="Proteomes" id="UP000321935">
    <property type="component" value="Unassembled WGS sequence"/>
</dbReference>
<dbReference type="OrthoDB" id="9805830at2"/>
<dbReference type="EMBL" id="VORW01000001">
    <property type="protein sequence ID" value="TXE14721.1"/>
    <property type="molecule type" value="Genomic_DNA"/>
</dbReference>
<protein>
    <submittedName>
        <fullName evidence="1">Type II toxin-antitoxin system VapB family antitoxin</fullName>
    </submittedName>
</protein>
<sequence length="65" mass="7537">MRTTLDIPAELLDEIMELTGAATKNQAVREVLEEQIKLIKRKRLLTMKGTIDLDLDLDRLRDRES</sequence>
<accession>A0A5C7B1T3</accession>